<organism evidence="9 10">
    <name type="scientific">Tetragenococcus koreensis</name>
    <dbReference type="NCBI Taxonomy" id="290335"/>
    <lineage>
        <taxon>Bacteria</taxon>
        <taxon>Bacillati</taxon>
        <taxon>Bacillota</taxon>
        <taxon>Bacilli</taxon>
        <taxon>Lactobacillales</taxon>
        <taxon>Enterococcaceae</taxon>
        <taxon>Tetragenococcus</taxon>
    </lineage>
</organism>
<dbReference type="AlphaFoldDB" id="A0AAN4ZSQ2"/>
<dbReference type="PIRSF" id="PIRSF000097">
    <property type="entry name" value="AKR"/>
    <property type="match status" value="1"/>
</dbReference>
<dbReference type="SUPFAM" id="SSF51430">
    <property type="entry name" value="NAD(P)-linked oxidoreductase"/>
    <property type="match status" value="1"/>
</dbReference>
<keyword evidence="3" id="KW-0560">Oxidoreductase</keyword>
<evidence type="ECO:0000313" key="11">
    <source>
        <dbReference type="Proteomes" id="UP000886607"/>
    </source>
</evidence>
<feature type="binding site" evidence="5">
    <location>
        <position position="86"/>
    </location>
    <ligand>
        <name>substrate</name>
    </ligand>
</feature>
<comment type="similarity">
    <text evidence="1">Belongs to the aldo/keto reductase family.</text>
</comment>
<sequence>MDDLNQCEESVLHALKTGYRLIDTAVAYENEEAVGNAIKRSGIKREEIFITSKAWISYDGYKKTLQSFEQTLKKLQTDYLDLYLIHMPLGDYHGTWRAMEELYKAGKINAIGVCNFLEDRLVDLILSHEIVPAVNQVEMHPFNQQQELRKVMGKYDIKTMAWGPFAEGKNGIFTNEVLVNIGKKYGKSAAQVIIRWFREKGVITIPKSVHPERIEENFQVDDFTLTNEDMEEIENLDLKHSLILDITSLDEIYRMHGEWH</sequence>
<proteinExistence type="inferred from homology"/>
<dbReference type="EMBL" id="BKBQ01000044">
    <property type="protein sequence ID" value="GEQ55342.1"/>
    <property type="molecule type" value="Genomic_DNA"/>
</dbReference>
<protein>
    <submittedName>
        <fullName evidence="9">Oxidoreductase</fullName>
    </submittedName>
</protein>
<dbReference type="Proteomes" id="UP000886607">
    <property type="component" value="Unassembled WGS sequence"/>
</dbReference>
<gene>
    <name evidence="8" type="ORF">TK11N_11020</name>
    <name evidence="9" type="ORF">TK2N_21860</name>
</gene>
<evidence type="ECO:0000256" key="3">
    <source>
        <dbReference type="ARBA" id="ARBA00023002"/>
    </source>
</evidence>
<evidence type="ECO:0000259" key="7">
    <source>
        <dbReference type="Pfam" id="PF00248"/>
    </source>
</evidence>
<feature type="domain" description="NADP-dependent oxidoreductase" evidence="7">
    <location>
        <begin position="9"/>
        <end position="236"/>
    </location>
</feature>
<dbReference type="EMBL" id="BKBO01000014">
    <property type="protein sequence ID" value="GEQ49250.1"/>
    <property type="molecule type" value="Genomic_DNA"/>
</dbReference>
<dbReference type="Gene3D" id="3.20.20.100">
    <property type="entry name" value="NADP-dependent oxidoreductase domain"/>
    <property type="match status" value="1"/>
</dbReference>
<dbReference type="InterPro" id="IPR036812">
    <property type="entry name" value="NAD(P)_OxRdtase_dom_sf"/>
</dbReference>
<evidence type="ECO:0000256" key="2">
    <source>
        <dbReference type="ARBA" id="ARBA00022857"/>
    </source>
</evidence>
<reference evidence="9" key="1">
    <citation type="submission" date="2019-08" db="EMBL/GenBank/DDBJ databases">
        <authorList>
            <person name="Ishikawa M."/>
            <person name="Suzuki T."/>
            <person name="Matsutani M."/>
        </authorList>
    </citation>
    <scope>NUCLEOTIDE SEQUENCE</scope>
    <source>
        <strain evidence="9">7C1</strain>
        <strain evidence="8">8C4</strain>
    </source>
</reference>
<dbReference type="GO" id="GO:0016616">
    <property type="term" value="F:oxidoreductase activity, acting on the CH-OH group of donors, NAD or NADP as acceptor"/>
    <property type="evidence" value="ECO:0007669"/>
    <property type="project" value="UniProtKB-ARBA"/>
</dbReference>
<evidence type="ECO:0000256" key="1">
    <source>
        <dbReference type="ARBA" id="ARBA00007905"/>
    </source>
</evidence>
<reference evidence="9" key="2">
    <citation type="journal article" date="2020" name="Int. Dairy J.">
        <title>Lactic acid bacterial diversity in Brie cheese focusing on salt concentration and pH of isolation medium and characterisation of halophilic and alkaliphilic lactic acid bacterial isolates.</title>
        <authorList>
            <person name="Unno R."/>
            <person name="Matsutani M."/>
            <person name="Suzuki T."/>
            <person name="Kodama K."/>
            <person name="Matsushita H."/>
            <person name="Yamasato K."/>
            <person name="Koizumi Y."/>
            <person name="Ishikawa M."/>
        </authorList>
    </citation>
    <scope>NUCLEOTIDE SEQUENCE</scope>
    <source>
        <strain evidence="9">7C1</strain>
        <strain evidence="8">8C4</strain>
    </source>
</reference>
<keyword evidence="2" id="KW-0521">NADP</keyword>
<feature type="active site" description="Proton donor" evidence="4">
    <location>
        <position position="28"/>
    </location>
</feature>
<dbReference type="Proteomes" id="UP000886597">
    <property type="component" value="Unassembled WGS sequence"/>
</dbReference>
<dbReference type="PROSITE" id="PS00063">
    <property type="entry name" value="ALDOKETO_REDUCTASE_3"/>
    <property type="match status" value="1"/>
</dbReference>
<evidence type="ECO:0000256" key="6">
    <source>
        <dbReference type="PIRSR" id="PIRSR000097-3"/>
    </source>
</evidence>
<dbReference type="InterPro" id="IPR018170">
    <property type="entry name" value="Aldo/ket_reductase_CS"/>
</dbReference>
<dbReference type="GeneID" id="69986830"/>
<dbReference type="KEGG" id="tkr:C7K43_12900"/>
<evidence type="ECO:0000313" key="10">
    <source>
        <dbReference type="Proteomes" id="UP000886597"/>
    </source>
</evidence>
<evidence type="ECO:0000256" key="4">
    <source>
        <dbReference type="PIRSR" id="PIRSR000097-1"/>
    </source>
</evidence>
<dbReference type="Pfam" id="PF00248">
    <property type="entry name" value="Aldo_ket_red"/>
    <property type="match status" value="1"/>
</dbReference>
<dbReference type="PANTHER" id="PTHR43827:SF3">
    <property type="entry name" value="NADP-DEPENDENT OXIDOREDUCTASE DOMAIN-CONTAINING PROTEIN"/>
    <property type="match status" value="1"/>
</dbReference>
<evidence type="ECO:0000313" key="9">
    <source>
        <dbReference type="EMBL" id="GEQ55342.1"/>
    </source>
</evidence>
<evidence type="ECO:0000256" key="5">
    <source>
        <dbReference type="PIRSR" id="PIRSR000097-2"/>
    </source>
</evidence>
<dbReference type="FunFam" id="3.20.20.100:FF:000015">
    <property type="entry name" value="Oxidoreductase, aldo/keto reductase family"/>
    <property type="match status" value="1"/>
</dbReference>
<dbReference type="InterPro" id="IPR023210">
    <property type="entry name" value="NADP_OxRdtase_dom"/>
</dbReference>
<dbReference type="RefSeq" id="WP_124007165.1">
    <property type="nucleotide sequence ID" value="NZ_BJYN01000039.1"/>
</dbReference>
<evidence type="ECO:0000313" key="8">
    <source>
        <dbReference type="EMBL" id="GEQ49250.1"/>
    </source>
</evidence>
<dbReference type="CDD" id="cd19133">
    <property type="entry name" value="AKR_AKR5F1"/>
    <property type="match status" value="1"/>
</dbReference>
<dbReference type="PANTHER" id="PTHR43827">
    <property type="entry name" value="2,5-DIKETO-D-GLUCONIC ACID REDUCTASE"/>
    <property type="match status" value="1"/>
</dbReference>
<dbReference type="PRINTS" id="PR00069">
    <property type="entry name" value="ALDKETRDTASE"/>
</dbReference>
<accession>A0AAN4ZSQ2</accession>
<comment type="caution">
    <text evidence="9">The sequence shown here is derived from an EMBL/GenBank/DDBJ whole genome shotgun (WGS) entry which is preliminary data.</text>
</comment>
<dbReference type="PROSITE" id="PS00798">
    <property type="entry name" value="ALDOKETO_REDUCTASE_1"/>
    <property type="match status" value="1"/>
</dbReference>
<feature type="site" description="Lowers pKa of active site Tyr" evidence="6">
    <location>
        <position position="53"/>
    </location>
</feature>
<name>A0AAN4ZSQ2_9ENTE</name>
<dbReference type="InterPro" id="IPR020471">
    <property type="entry name" value="AKR"/>
</dbReference>
<keyword evidence="11" id="KW-1185">Reference proteome</keyword>